<gene>
    <name evidence="3" type="ORF">PPAR00522_LOCUS7448</name>
</gene>
<accession>A0A7S0YDY5</accession>
<dbReference type="EMBL" id="HBFM01011803">
    <property type="protein sequence ID" value="CAD8771046.1"/>
    <property type="molecule type" value="Transcribed_RNA"/>
</dbReference>
<protein>
    <submittedName>
        <fullName evidence="3">Uncharacterized protein</fullName>
    </submittedName>
</protein>
<feature type="chain" id="PRO_5030614894" evidence="2">
    <location>
        <begin position="27"/>
        <end position="182"/>
    </location>
</feature>
<dbReference type="PANTHER" id="PTHR35114:SF1">
    <property type="entry name" value="CYTOCHROME OXIDASE COMPLEX ASSEMBLY PROTEIN"/>
    <property type="match status" value="1"/>
</dbReference>
<feature type="region of interest" description="Disordered" evidence="1">
    <location>
        <begin position="153"/>
        <end position="182"/>
    </location>
</feature>
<evidence type="ECO:0000313" key="3">
    <source>
        <dbReference type="EMBL" id="CAD8771046.1"/>
    </source>
</evidence>
<name>A0A7S0YDY5_9CHLO</name>
<evidence type="ECO:0000256" key="1">
    <source>
        <dbReference type="SAM" id="MobiDB-lite"/>
    </source>
</evidence>
<feature type="signal peptide" evidence="2">
    <location>
        <begin position="1"/>
        <end position="26"/>
    </location>
</feature>
<evidence type="ECO:0000256" key="2">
    <source>
        <dbReference type="SAM" id="SignalP"/>
    </source>
</evidence>
<organism evidence="3">
    <name type="scientific">Polytomella parva</name>
    <dbReference type="NCBI Taxonomy" id="51329"/>
    <lineage>
        <taxon>Eukaryota</taxon>
        <taxon>Viridiplantae</taxon>
        <taxon>Chlorophyta</taxon>
        <taxon>core chlorophytes</taxon>
        <taxon>Chlorophyceae</taxon>
        <taxon>CS clade</taxon>
        <taxon>Chlamydomonadales</taxon>
        <taxon>Chlamydomonadaceae</taxon>
        <taxon>Polytomella</taxon>
    </lineage>
</organism>
<sequence>MGILLKTAFSGVLLGVTLHVAGDVYGDYSTYVVLRDHGIKLAEEDDDLKKQIGFPFVDHGPWYNSSIGWTPMRQSVSIIFPLRGPKQVSDVSVRAIRNKKDGYKNTVLYNLLNGADWRILDCHAMLPDDKGLVTPKSLMPYTSHQSASECVECKVSDSGKKNRDSNKDAIKPDTTKDQNMKH</sequence>
<proteinExistence type="predicted"/>
<reference evidence="3" key="1">
    <citation type="submission" date="2021-01" db="EMBL/GenBank/DDBJ databases">
        <authorList>
            <person name="Corre E."/>
            <person name="Pelletier E."/>
            <person name="Niang G."/>
            <person name="Scheremetjew M."/>
            <person name="Finn R."/>
            <person name="Kale V."/>
            <person name="Holt S."/>
            <person name="Cochrane G."/>
            <person name="Meng A."/>
            <person name="Brown T."/>
            <person name="Cohen L."/>
        </authorList>
    </citation>
    <scope>NUCLEOTIDE SEQUENCE</scope>
    <source>
        <strain evidence="3">SAG 63-3</strain>
    </source>
</reference>
<keyword evidence="2" id="KW-0732">Signal</keyword>
<dbReference type="AlphaFoldDB" id="A0A7S0YDY5"/>
<dbReference type="PANTHER" id="PTHR35114">
    <property type="entry name" value="CYTOCHROME OXIDASE COMPLEX ASSEMBLY PROTEIN"/>
    <property type="match status" value="1"/>
</dbReference>